<accession>A0A401V3H7</accession>
<keyword evidence="2" id="KW-1185">Reference proteome</keyword>
<dbReference type="OrthoDB" id="9148135at2"/>
<dbReference type="AlphaFoldDB" id="A0A401V3H7"/>
<evidence type="ECO:0008006" key="3">
    <source>
        <dbReference type="Google" id="ProtNLM"/>
    </source>
</evidence>
<dbReference type="Proteomes" id="UP000288246">
    <property type="component" value="Unassembled WGS sequence"/>
</dbReference>
<protein>
    <recommendedName>
        <fullName evidence="3">Winged helix DNA-binding domain-containing protein</fullName>
    </recommendedName>
</protein>
<dbReference type="EMBL" id="BHYL01000284">
    <property type="protein sequence ID" value="GCD21446.1"/>
    <property type="molecule type" value="Genomic_DNA"/>
</dbReference>
<reference evidence="1 2" key="1">
    <citation type="submission" date="2018-11" db="EMBL/GenBank/DDBJ databases">
        <title>Draft genome sequence of Cellulomonas takizawaensis strain TKZ-21.</title>
        <authorList>
            <person name="Yamamura H."/>
            <person name="Hayashi T."/>
            <person name="Hamada M."/>
            <person name="Serisawa Y."/>
            <person name="Matsuyama K."/>
            <person name="Nakagawa Y."/>
            <person name="Otoguro M."/>
            <person name="Yanagida F."/>
            <person name="Hayakawa M."/>
        </authorList>
    </citation>
    <scope>NUCLEOTIDE SEQUENCE [LARGE SCALE GENOMIC DNA]</scope>
    <source>
        <strain evidence="1 2">TKZ-21</strain>
    </source>
</reference>
<dbReference type="Pfam" id="PF06224">
    <property type="entry name" value="AlkZ-like"/>
    <property type="match status" value="1"/>
</dbReference>
<dbReference type="InterPro" id="IPR009351">
    <property type="entry name" value="AlkZ-like"/>
</dbReference>
<evidence type="ECO:0000313" key="2">
    <source>
        <dbReference type="Proteomes" id="UP000288246"/>
    </source>
</evidence>
<dbReference type="PANTHER" id="PTHR38479:SF2">
    <property type="entry name" value="WINGED HELIX DNA-BINDING DOMAIN-CONTAINING PROTEIN"/>
    <property type="match status" value="1"/>
</dbReference>
<comment type="caution">
    <text evidence="1">The sequence shown here is derived from an EMBL/GenBank/DDBJ whole genome shotgun (WGS) entry which is preliminary data.</text>
</comment>
<proteinExistence type="predicted"/>
<name>A0A401V3H7_9CELL</name>
<sequence>MQHLDTAERRARIARRHAVAGPHRRPTVEDAAASVVCLHATDPAGLYLSAWARTDGFTVDDLDRAFYVDRTLIKHLAMRRTLFAVPRDVLPVVQAACSAKVAATERRRLIKDVVAAGLATDGARWFDEAVAATVAELADGEPLTSTQLRQRLAVIDARVAYGGDKPWAGTFSIASRVLTCLQASGTVVRAGNLGRWTTSRPTWVLARDWLGGDIEPLDEHEARATLVRAWLGRFGPATEADVTWWLGSTLRDVRRALADVRAVEVALDGGATGWVLPDDVDPAGPVEPWVALLPWLDPTTMGWTDRDWYVGPHRAQVYDSVGNGGAAIWVDGRIVGAWTVTADGQVELYLLEDVGREATTAVEAEAHRLSGWLAGTSVVPRFPAPLVGGRGASRLVEGT</sequence>
<organism evidence="1 2">
    <name type="scientific">Cellulomonas algicola</name>
    <dbReference type="NCBI Taxonomy" id="2071633"/>
    <lineage>
        <taxon>Bacteria</taxon>
        <taxon>Bacillati</taxon>
        <taxon>Actinomycetota</taxon>
        <taxon>Actinomycetes</taxon>
        <taxon>Micrococcales</taxon>
        <taxon>Cellulomonadaceae</taxon>
        <taxon>Cellulomonas</taxon>
    </lineage>
</organism>
<evidence type="ECO:0000313" key="1">
    <source>
        <dbReference type="EMBL" id="GCD21446.1"/>
    </source>
</evidence>
<dbReference type="RefSeq" id="WP_124343969.1">
    <property type="nucleotide sequence ID" value="NZ_BHYL01000284.1"/>
</dbReference>
<gene>
    <name evidence="1" type="ORF">CTKZ_30080</name>
</gene>
<dbReference type="PANTHER" id="PTHR38479">
    <property type="entry name" value="LMO0824 PROTEIN"/>
    <property type="match status" value="1"/>
</dbReference>